<feature type="compositionally biased region" description="Pro residues" evidence="1">
    <location>
        <begin position="52"/>
        <end position="62"/>
    </location>
</feature>
<sequence>MERKRDASEFPQDSGSLKRPKIKDEYDSKPNLSAIPMTPSTLNAPVTAARPAQPPQSSPTPPSGGAQQKSRKRGWHGNSITVGYGNDKVSAHYDRNLEVVTFTIVRSRSHGHDWISKDVEQEIFRRLNAARFPVVPHERWGFLERFLKKQDKRTEKWIDHNMRVDSGSSHYTYAAKVYRDESLVTGGAHNVQPKPPITSHAKAPNPTSATVAAPVALVEPFGHPKAEQGKSSLHSFVTQLKKDEDEEEKKNNLPQIKENDQDGNKVVTM</sequence>
<protein>
    <submittedName>
        <fullName evidence="2">Uncharacterized protein</fullName>
    </submittedName>
</protein>
<dbReference type="AlphaFoldDB" id="A0AA38RHD6"/>
<proteinExistence type="predicted"/>
<dbReference type="Proteomes" id="UP001174694">
    <property type="component" value="Unassembled WGS sequence"/>
</dbReference>
<accession>A0AA38RHD6</accession>
<name>A0AA38RHD6_9PEZI</name>
<feature type="region of interest" description="Disordered" evidence="1">
    <location>
        <begin position="222"/>
        <end position="269"/>
    </location>
</feature>
<evidence type="ECO:0000313" key="3">
    <source>
        <dbReference type="Proteomes" id="UP001174694"/>
    </source>
</evidence>
<organism evidence="2 3">
    <name type="scientific">Pleurostoma richardsiae</name>
    <dbReference type="NCBI Taxonomy" id="41990"/>
    <lineage>
        <taxon>Eukaryota</taxon>
        <taxon>Fungi</taxon>
        <taxon>Dikarya</taxon>
        <taxon>Ascomycota</taxon>
        <taxon>Pezizomycotina</taxon>
        <taxon>Sordariomycetes</taxon>
        <taxon>Sordariomycetidae</taxon>
        <taxon>Calosphaeriales</taxon>
        <taxon>Pleurostomataceae</taxon>
        <taxon>Pleurostoma</taxon>
    </lineage>
</organism>
<evidence type="ECO:0000313" key="2">
    <source>
        <dbReference type="EMBL" id="KAJ9132093.1"/>
    </source>
</evidence>
<evidence type="ECO:0000256" key="1">
    <source>
        <dbReference type="SAM" id="MobiDB-lite"/>
    </source>
</evidence>
<feature type="compositionally biased region" description="Polar residues" evidence="1">
    <location>
        <begin position="229"/>
        <end position="238"/>
    </location>
</feature>
<dbReference type="EMBL" id="JANBVO010000061">
    <property type="protein sequence ID" value="KAJ9132093.1"/>
    <property type="molecule type" value="Genomic_DNA"/>
</dbReference>
<feature type="compositionally biased region" description="Basic and acidic residues" evidence="1">
    <location>
        <begin position="240"/>
        <end position="263"/>
    </location>
</feature>
<feature type="region of interest" description="Disordered" evidence="1">
    <location>
        <begin position="1"/>
        <end position="81"/>
    </location>
</feature>
<keyword evidence="3" id="KW-1185">Reference proteome</keyword>
<gene>
    <name evidence="2" type="ORF">NKR23_g11464</name>
</gene>
<comment type="caution">
    <text evidence="2">The sequence shown here is derived from an EMBL/GenBank/DDBJ whole genome shotgun (WGS) entry which is preliminary data.</text>
</comment>
<reference evidence="2" key="1">
    <citation type="submission" date="2022-07" db="EMBL/GenBank/DDBJ databases">
        <title>Fungi with potential for degradation of polypropylene.</title>
        <authorList>
            <person name="Gostincar C."/>
        </authorList>
    </citation>
    <scope>NUCLEOTIDE SEQUENCE</scope>
    <source>
        <strain evidence="2">EXF-13308</strain>
    </source>
</reference>